<dbReference type="SMART" id="SM00862">
    <property type="entry name" value="Trans_reg_C"/>
    <property type="match status" value="1"/>
</dbReference>
<dbReference type="Gene3D" id="3.40.50.300">
    <property type="entry name" value="P-loop containing nucleotide triphosphate hydrolases"/>
    <property type="match status" value="1"/>
</dbReference>
<evidence type="ECO:0000256" key="2">
    <source>
        <dbReference type="ARBA" id="ARBA00023125"/>
    </source>
</evidence>
<dbReference type="SUPFAM" id="SSF48452">
    <property type="entry name" value="TPR-like"/>
    <property type="match status" value="3"/>
</dbReference>
<evidence type="ECO:0000259" key="4">
    <source>
        <dbReference type="PROSITE" id="PS51755"/>
    </source>
</evidence>
<organism evidence="5">
    <name type="scientific">Caldilinea aerophila</name>
    <dbReference type="NCBI Taxonomy" id="133453"/>
    <lineage>
        <taxon>Bacteria</taxon>
        <taxon>Bacillati</taxon>
        <taxon>Chloroflexota</taxon>
        <taxon>Caldilineae</taxon>
        <taxon>Caldilineales</taxon>
        <taxon>Caldilineaceae</taxon>
        <taxon>Caldilinea</taxon>
    </lineage>
</organism>
<dbReference type="Pfam" id="PF03704">
    <property type="entry name" value="BTAD"/>
    <property type="match status" value="1"/>
</dbReference>
<dbReference type="PANTHER" id="PTHR35807:SF2">
    <property type="entry name" value="TRANSCRIPTIONAL ACTIVATOR DOMAIN"/>
    <property type="match status" value="1"/>
</dbReference>
<dbReference type="GO" id="GO:0000160">
    <property type="term" value="P:phosphorelay signal transduction system"/>
    <property type="evidence" value="ECO:0007669"/>
    <property type="project" value="InterPro"/>
</dbReference>
<dbReference type="InterPro" id="IPR036388">
    <property type="entry name" value="WH-like_DNA-bd_sf"/>
</dbReference>
<feature type="DNA-binding region" description="OmpR/PhoB-type" evidence="3">
    <location>
        <begin position="10"/>
        <end position="118"/>
    </location>
</feature>
<gene>
    <name evidence="5" type="ORF">ENQ20_02475</name>
</gene>
<dbReference type="InterPro" id="IPR005158">
    <property type="entry name" value="BTAD"/>
</dbReference>
<dbReference type="InterPro" id="IPR041664">
    <property type="entry name" value="AAA_16"/>
</dbReference>
<dbReference type="Gene3D" id="1.10.10.10">
    <property type="entry name" value="Winged helix-like DNA-binding domain superfamily/Winged helix DNA-binding domain"/>
    <property type="match status" value="1"/>
</dbReference>
<protein>
    <recommendedName>
        <fullName evidence="4">OmpR/PhoB-type domain-containing protein</fullName>
    </recommendedName>
</protein>
<dbReference type="GO" id="GO:0006355">
    <property type="term" value="P:regulation of DNA-templated transcription"/>
    <property type="evidence" value="ECO:0007669"/>
    <property type="project" value="InterPro"/>
</dbReference>
<dbReference type="InterPro" id="IPR027417">
    <property type="entry name" value="P-loop_NTPase"/>
</dbReference>
<dbReference type="InterPro" id="IPR001867">
    <property type="entry name" value="OmpR/PhoB-type_DNA-bd"/>
</dbReference>
<sequence>MSQTKLIDEQRSGANQPRIRIYTFGALQVVRDGIAVTEGDWHTRQARQLLKILITERPRAVSTDALIEILWPTSTPHAAATTLRSAINALRNVLEPDRPNRAPSRYIVTKTPGYAFHLTPEVWLDVEEFEHLLNRAQQTADPALRLQLLDRAIELYKDDYLITDLYADWLQVERERLRERYFSALLQAAEIHAEAGRYSEAISLCRRLLAQDEVRENAYQALMRFQAESGDSAGALLTYERCRTVLSEELGADPSPLTQHLHQQILKGEIETRPLFTSPLVMRPPVEVIPPASFVNEQSSLDLPPCTLLTAFDAGFPSAFVGREREMAILQERLERALTGRGEWVVLYGEAGAGKTRLAHQLLSEAANRSMTVISAACQLLERDLPFGPLADAFARYFYALPDANVRALPTGALNALAQIIPSLQDRLPPLPTATGDSSLGGEENRQRLIDGIVTTVMALASLRPMALFIDDLQWADPDTLTTLNRLILRISDLPLFLLMAYRSEELSENEALAAFVHAVHRLQRDAQVPVPRFTRQHVQTLVQLHLSRADGRSPELDPTETVRIGELIYETTQGNALFVAEALHDLDERLSPGSGHRPLHTLLNEADEGHSPASPPQLRSQRIQELIMERVERLPTEARAVLNLCAVIGRDFSLDLLESAATFDPLSGLEMLLERKFLIERPDERIDFAHHLVRQTVYDRLSLLQRRRLHLAVAEALVDLGQESNNPGEIAFHYSCAGGSHRLQAAHYSIKAGEKLLQTYGFRQAIEAFDRSLKLLESLPEASPELTRRALQGRGMAFEGLFDPQGVTETYRRLQNWARRHGDRTLMLATYSRLTTMLGLLGQQAESNQVLDEFLDAILSADTDAPIPRVLLDLLERRSRIYAPVEQEDDGAWTRYRPAPLPIAHPEQDLLHFLEPVHAVVPLFEYGWVLLVQGQVGEATRVLEAVVDLATETNQPSIASAAYHQLALTARILGDIEQSQALNEESIAINRAVAGVAGELGSMWPRISSGFLALQAGRLDEAERRFRRVAEMPVDAALFRVYRNSAEIGLGLVALTRGQYDLAQRLLLAAQADQTNFYPYTYVQALIGLARIEHFRGATEARDRWLHKALRFAGERSLLEEYILVLVELAQMNPAGAPINELIDSALDYAQSIRLESALDTLQTLRHQHAAG</sequence>
<evidence type="ECO:0000256" key="1">
    <source>
        <dbReference type="ARBA" id="ARBA00005820"/>
    </source>
</evidence>
<dbReference type="Pfam" id="PF00486">
    <property type="entry name" value="Trans_reg_C"/>
    <property type="match status" value="1"/>
</dbReference>
<evidence type="ECO:0000256" key="3">
    <source>
        <dbReference type="PROSITE-ProRule" id="PRU01091"/>
    </source>
</evidence>
<dbReference type="GO" id="GO:0003677">
    <property type="term" value="F:DNA binding"/>
    <property type="evidence" value="ECO:0007669"/>
    <property type="project" value="UniProtKB-UniRule"/>
</dbReference>
<comment type="caution">
    <text evidence="5">The sequence shown here is derived from an EMBL/GenBank/DDBJ whole genome shotgun (WGS) entry which is preliminary data.</text>
</comment>
<dbReference type="PROSITE" id="PS51755">
    <property type="entry name" value="OMPR_PHOB"/>
    <property type="match status" value="1"/>
</dbReference>
<dbReference type="Pfam" id="PF13191">
    <property type="entry name" value="AAA_16"/>
    <property type="match status" value="1"/>
</dbReference>
<accession>A0A7C1FPN8</accession>
<proteinExistence type="inferred from homology"/>
<reference evidence="5" key="1">
    <citation type="journal article" date="2020" name="mSystems">
        <title>Genome- and Community-Level Interaction Insights into Carbon Utilization and Element Cycling Functions of Hydrothermarchaeota in Hydrothermal Sediment.</title>
        <authorList>
            <person name="Zhou Z."/>
            <person name="Liu Y."/>
            <person name="Xu W."/>
            <person name="Pan J."/>
            <person name="Luo Z.H."/>
            <person name="Li M."/>
        </authorList>
    </citation>
    <scope>NUCLEOTIDE SEQUENCE [LARGE SCALE GENOMIC DNA]</scope>
    <source>
        <strain evidence="5">SpSt-289</strain>
    </source>
</reference>
<dbReference type="SUPFAM" id="SSF52540">
    <property type="entry name" value="P-loop containing nucleoside triphosphate hydrolases"/>
    <property type="match status" value="1"/>
</dbReference>
<dbReference type="AlphaFoldDB" id="A0A7C1FPN8"/>
<dbReference type="CDD" id="cd15831">
    <property type="entry name" value="BTAD"/>
    <property type="match status" value="1"/>
</dbReference>
<dbReference type="SMART" id="SM01043">
    <property type="entry name" value="BTAD"/>
    <property type="match status" value="1"/>
</dbReference>
<name>A0A7C1FPN8_9CHLR</name>
<keyword evidence="2 3" id="KW-0238">DNA-binding</keyword>
<comment type="similarity">
    <text evidence="1">Belongs to the AfsR/DnrI/RedD regulatory family.</text>
</comment>
<dbReference type="InterPro" id="IPR011990">
    <property type="entry name" value="TPR-like_helical_dom_sf"/>
</dbReference>
<dbReference type="Gene3D" id="1.25.40.10">
    <property type="entry name" value="Tetratricopeptide repeat domain"/>
    <property type="match status" value="3"/>
</dbReference>
<dbReference type="InterPro" id="IPR051677">
    <property type="entry name" value="AfsR-DnrI-RedD_regulator"/>
</dbReference>
<dbReference type="InterPro" id="IPR016032">
    <property type="entry name" value="Sig_transdc_resp-reg_C-effctor"/>
</dbReference>
<feature type="domain" description="OmpR/PhoB-type" evidence="4">
    <location>
        <begin position="10"/>
        <end position="118"/>
    </location>
</feature>
<dbReference type="EMBL" id="DSMG01000036">
    <property type="protein sequence ID" value="HDX30340.1"/>
    <property type="molecule type" value="Genomic_DNA"/>
</dbReference>
<dbReference type="SUPFAM" id="SSF46894">
    <property type="entry name" value="C-terminal effector domain of the bipartite response regulators"/>
    <property type="match status" value="1"/>
</dbReference>
<dbReference type="PANTHER" id="PTHR35807">
    <property type="entry name" value="TRANSCRIPTIONAL REGULATOR REDD-RELATED"/>
    <property type="match status" value="1"/>
</dbReference>
<evidence type="ECO:0000313" key="5">
    <source>
        <dbReference type="EMBL" id="HDX30340.1"/>
    </source>
</evidence>